<dbReference type="Gene3D" id="3.40.20.10">
    <property type="entry name" value="Severin"/>
    <property type="match status" value="1"/>
</dbReference>
<comment type="similarity">
    <text evidence="2">Belongs to the actin-binding proteins ADF family.</text>
</comment>
<evidence type="ECO:0000313" key="8">
    <source>
        <dbReference type="Proteomes" id="UP001152024"/>
    </source>
</evidence>
<dbReference type="SMART" id="SM00102">
    <property type="entry name" value="ADF"/>
    <property type="match status" value="1"/>
</dbReference>
<sequence length="138" mass="15743">MASGVTVNPACVETYQELRLKKSHKFIIFKLSKDNTDIVVDQTYESSDWEDFLKSLPEDEPVWAVYDFQYEAPESGVRNKLVFFSWTPDGARTRAKMLHASSKDALRRALVGIATEIQATEHGEVAHEAVLDKVRRLR</sequence>
<protein>
    <recommendedName>
        <fullName evidence="3">Cofilin</fullName>
    </recommendedName>
    <alternativeName>
        <fullName evidence="5">Actin-depolymerizing factor 1</fullName>
    </alternativeName>
</protein>
<evidence type="ECO:0000313" key="7">
    <source>
        <dbReference type="EMBL" id="KAJ4113935.1"/>
    </source>
</evidence>
<dbReference type="CDD" id="cd11286">
    <property type="entry name" value="ADF_cofilin_like"/>
    <property type="match status" value="1"/>
</dbReference>
<evidence type="ECO:0000256" key="3">
    <source>
        <dbReference type="ARBA" id="ARBA00015630"/>
    </source>
</evidence>
<organism evidence="7 8">
    <name type="scientific">Fusarium equiseti</name>
    <name type="common">Fusarium scirpi</name>
    <dbReference type="NCBI Taxonomy" id="61235"/>
    <lineage>
        <taxon>Eukaryota</taxon>
        <taxon>Fungi</taxon>
        <taxon>Dikarya</taxon>
        <taxon>Ascomycota</taxon>
        <taxon>Pezizomycotina</taxon>
        <taxon>Sordariomycetes</taxon>
        <taxon>Hypocreomycetidae</taxon>
        <taxon>Hypocreales</taxon>
        <taxon>Nectriaceae</taxon>
        <taxon>Fusarium</taxon>
        <taxon>Fusarium incarnatum-equiseti species complex</taxon>
    </lineage>
</organism>
<evidence type="ECO:0000256" key="2">
    <source>
        <dbReference type="ARBA" id="ARBA00006844"/>
    </source>
</evidence>
<dbReference type="InterPro" id="IPR029006">
    <property type="entry name" value="ADF-H/Gelsolin-like_dom_sf"/>
</dbReference>
<dbReference type="EMBL" id="JAOQBH010000029">
    <property type="protein sequence ID" value="KAJ4113935.1"/>
    <property type="molecule type" value="Genomic_DNA"/>
</dbReference>
<evidence type="ECO:0000256" key="4">
    <source>
        <dbReference type="ARBA" id="ARBA00023203"/>
    </source>
</evidence>
<accession>A0ABQ8QXH5</accession>
<evidence type="ECO:0000256" key="1">
    <source>
        <dbReference type="ARBA" id="ARBA00004109"/>
    </source>
</evidence>
<keyword evidence="8" id="KW-1185">Reference proteome</keyword>
<dbReference type="PROSITE" id="PS51263">
    <property type="entry name" value="ADF_H"/>
    <property type="match status" value="1"/>
</dbReference>
<evidence type="ECO:0000259" key="6">
    <source>
        <dbReference type="PROSITE" id="PS51263"/>
    </source>
</evidence>
<name>A0ABQ8QXH5_FUSEQ</name>
<proteinExistence type="inferred from homology"/>
<dbReference type="Proteomes" id="UP001152024">
    <property type="component" value="Unassembled WGS sequence"/>
</dbReference>
<gene>
    <name evidence="7" type="ORF">NW768_011465</name>
</gene>
<dbReference type="InterPro" id="IPR017904">
    <property type="entry name" value="ADF/Cofilin"/>
</dbReference>
<evidence type="ECO:0000256" key="5">
    <source>
        <dbReference type="ARBA" id="ARBA00032427"/>
    </source>
</evidence>
<dbReference type="InterPro" id="IPR002108">
    <property type="entry name" value="ADF-H"/>
</dbReference>
<dbReference type="PANTHER" id="PTHR11913">
    <property type="entry name" value="COFILIN-RELATED"/>
    <property type="match status" value="1"/>
</dbReference>
<dbReference type="Pfam" id="PF00241">
    <property type="entry name" value="Cofilin_ADF"/>
    <property type="match status" value="1"/>
</dbReference>
<comment type="subcellular location">
    <subcellularLocation>
        <location evidence="1">Nucleus matrix</location>
    </subcellularLocation>
</comment>
<dbReference type="SUPFAM" id="SSF55753">
    <property type="entry name" value="Actin depolymerizing proteins"/>
    <property type="match status" value="1"/>
</dbReference>
<feature type="domain" description="ADF-H" evidence="6">
    <location>
        <begin position="4"/>
        <end position="135"/>
    </location>
</feature>
<keyword evidence="4" id="KW-0009">Actin-binding</keyword>
<reference evidence="7" key="1">
    <citation type="submission" date="2022-09" db="EMBL/GenBank/DDBJ databases">
        <title>Fusarium specimens isolated from Avocado Roots.</title>
        <authorList>
            <person name="Stajich J."/>
            <person name="Roper C."/>
            <person name="Heimlech-Rivalta G."/>
        </authorList>
    </citation>
    <scope>NUCLEOTIDE SEQUENCE</scope>
    <source>
        <strain evidence="7">CF00095</strain>
    </source>
</reference>
<comment type="caution">
    <text evidence="7">The sequence shown here is derived from an EMBL/GenBank/DDBJ whole genome shotgun (WGS) entry which is preliminary data.</text>
</comment>